<evidence type="ECO:0000313" key="4">
    <source>
        <dbReference type="Proteomes" id="UP000552241"/>
    </source>
</evidence>
<dbReference type="InterPro" id="IPR002881">
    <property type="entry name" value="DUF58"/>
</dbReference>
<evidence type="ECO:0000256" key="1">
    <source>
        <dbReference type="SAM" id="Phobius"/>
    </source>
</evidence>
<dbReference type="PANTHER" id="PTHR33608">
    <property type="entry name" value="BLL2464 PROTEIN"/>
    <property type="match status" value="1"/>
</dbReference>
<evidence type="ECO:0000259" key="2">
    <source>
        <dbReference type="Pfam" id="PF01882"/>
    </source>
</evidence>
<comment type="caution">
    <text evidence="3">The sequence shown here is derived from an EMBL/GenBank/DDBJ whole genome shotgun (WGS) entry which is preliminary data.</text>
</comment>
<keyword evidence="1" id="KW-0472">Membrane</keyword>
<reference evidence="3 4" key="1">
    <citation type="submission" date="2020-07" db="EMBL/GenBank/DDBJ databases">
        <title>Moheibacter lacus sp. nov., a member of the family Flavobacteriaceae isolated from freshwater lake sediment.</title>
        <authorList>
            <person name="Liu Y."/>
        </authorList>
    </citation>
    <scope>NUCLEOTIDE SEQUENCE [LARGE SCALE GENOMIC DNA]</scope>
    <source>
        <strain evidence="3 4">BDHS18</strain>
    </source>
</reference>
<proteinExistence type="predicted"/>
<dbReference type="Proteomes" id="UP000552241">
    <property type="component" value="Unassembled WGS sequence"/>
</dbReference>
<sequence length="442" mass="51977">MNPFKQIFLHRFFFYSFILVIVGFCFGFYFPIMISIAQLLLFAVILITMIDFSLLYSNKKGISGGRLVQDKLSNFDKNPVKIQLKNHFPFRIKYTLLDEIPEQFQIFDFKIKGLISSKKEIELSYDLIPSERGVYRFGDVNVFVTTPLGFLQRKIILKAENQIKVYPSFLHLNQFGLKNFKAHINEIGQKKIRRIGHSMEFEQIKNYVKGDDFRTINWKSTAKHQKLMVNQYVDEKSQQVYCAIDKGRMMKMPFNGQTLLDYAINSSLVFSNVVLQNHDRAGIFTFSNQLENLVKAERRTNQLHKISEALYGIQSNFLESDFGKLYNYIKYKIPQRGLILLYTNFDSMDSLHRQLPYLLGIHKNHLLVVVFFRNTELENFLQNPIQENDIYEKTLVEKFIYEKQQIVLELNKHGIQTILTRPEDLSVNTINKYLEIKSRGML</sequence>
<dbReference type="PANTHER" id="PTHR33608:SF3">
    <property type="entry name" value="SLR2013 PROTEIN"/>
    <property type="match status" value="1"/>
</dbReference>
<protein>
    <submittedName>
        <fullName evidence="3">DUF58 domain-containing protein</fullName>
    </submittedName>
</protein>
<keyword evidence="4" id="KW-1185">Reference proteome</keyword>
<feature type="transmembrane region" description="Helical" evidence="1">
    <location>
        <begin position="12"/>
        <end position="30"/>
    </location>
</feature>
<dbReference type="EMBL" id="JACDZE010000001">
    <property type="protein sequence ID" value="MBA5628271.1"/>
    <property type="molecule type" value="Genomic_DNA"/>
</dbReference>
<organism evidence="3 4">
    <name type="scientific">Moheibacter lacus</name>
    <dbReference type="NCBI Taxonomy" id="2745851"/>
    <lineage>
        <taxon>Bacteria</taxon>
        <taxon>Pseudomonadati</taxon>
        <taxon>Bacteroidota</taxon>
        <taxon>Flavobacteriia</taxon>
        <taxon>Flavobacteriales</taxon>
        <taxon>Weeksellaceae</taxon>
        <taxon>Moheibacter</taxon>
    </lineage>
</organism>
<feature type="transmembrane region" description="Helical" evidence="1">
    <location>
        <begin position="36"/>
        <end position="56"/>
    </location>
</feature>
<keyword evidence="1" id="KW-1133">Transmembrane helix</keyword>
<evidence type="ECO:0000313" key="3">
    <source>
        <dbReference type="EMBL" id="MBA5628271.1"/>
    </source>
</evidence>
<dbReference type="RefSeq" id="WP_182041877.1">
    <property type="nucleotide sequence ID" value="NZ_JACDZE010000001.1"/>
</dbReference>
<feature type="domain" description="DUF58" evidence="2">
    <location>
        <begin position="204"/>
        <end position="348"/>
    </location>
</feature>
<name>A0A838ZEV7_9FLAO</name>
<keyword evidence="1" id="KW-0812">Transmembrane</keyword>
<accession>A0A838ZEV7</accession>
<gene>
    <name evidence="3" type="ORF">HU137_00635</name>
</gene>
<dbReference type="AlphaFoldDB" id="A0A838ZEV7"/>
<dbReference type="Pfam" id="PF01882">
    <property type="entry name" value="DUF58"/>
    <property type="match status" value="1"/>
</dbReference>